<comment type="caution">
    <text evidence="1">The sequence shown here is derived from an EMBL/GenBank/DDBJ whole genome shotgun (WGS) entry which is preliminary data.</text>
</comment>
<dbReference type="AlphaFoldDB" id="X1G6B2"/>
<reference evidence="1" key="1">
    <citation type="journal article" date="2014" name="Front. Microbiol.">
        <title>High frequency of phylogenetically diverse reductive dehalogenase-homologous genes in deep subseafloor sedimentary metagenomes.</title>
        <authorList>
            <person name="Kawai M."/>
            <person name="Futagami T."/>
            <person name="Toyoda A."/>
            <person name="Takaki Y."/>
            <person name="Nishi S."/>
            <person name="Hori S."/>
            <person name="Arai W."/>
            <person name="Tsubouchi T."/>
            <person name="Morono Y."/>
            <person name="Uchiyama I."/>
            <person name="Ito T."/>
            <person name="Fujiyama A."/>
            <person name="Inagaki F."/>
            <person name="Takami H."/>
        </authorList>
    </citation>
    <scope>NUCLEOTIDE SEQUENCE</scope>
    <source>
        <strain evidence="1">Expedition CK06-06</strain>
    </source>
</reference>
<gene>
    <name evidence="1" type="ORF">S03H2_13877</name>
</gene>
<sequence length="73" mass="7868">MNTIPTKNSGTALYTLYVKTNAESVFDPLLQATKDPKSIPKTALIINAEPRSKSVHGSVSPMTSITGFCLKNE</sequence>
<evidence type="ECO:0000313" key="1">
    <source>
        <dbReference type="EMBL" id="GAH40395.1"/>
    </source>
</evidence>
<proteinExistence type="predicted"/>
<organism evidence="1">
    <name type="scientific">marine sediment metagenome</name>
    <dbReference type="NCBI Taxonomy" id="412755"/>
    <lineage>
        <taxon>unclassified sequences</taxon>
        <taxon>metagenomes</taxon>
        <taxon>ecological metagenomes</taxon>
    </lineage>
</organism>
<name>X1G6B2_9ZZZZ</name>
<accession>X1G6B2</accession>
<dbReference type="EMBL" id="BARU01007035">
    <property type="protein sequence ID" value="GAH40395.1"/>
    <property type="molecule type" value="Genomic_DNA"/>
</dbReference>
<protein>
    <submittedName>
        <fullName evidence="1">Uncharacterized protein</fullName>
    </submittedName>
</protein>